<dbReference type="PANTHER" id="PTHR43537:SF45">
    <property type="entry name" value="GNTR FAMILY REGULATORY PROTEIN"/>
    <property type="match status" value="1"/>
</dbReference>
<proteinExistence type="predicted"/>
<evidence type="ECO:0000256" key="1">
    <source>
        <dbReference type="ARBA" id="ARBA00023015"/>
    </source>
</evidence>
<organism evidence="5 6">
    <name type="scientific">Rhabdonatronobacter sediminivivens</name>
    <dbReference type="NCBI Taxonomy" id="2743469"/>
    <lineage>
        <taxon>Bacteria</taxon>
        <taxon>Pseudomonadati</taxon>
        <taxon>Pseudomonadota</taxon>
        <taxon>Alphaproteobacteria</taxon>
        <taxon>Rhodobacterales</taxon>
        <taxon>Paracoccaceae</taxon>
        <taxon>Rhabdonatronobacter</taxon>
    </lineage>
</organism>
<evidence type="ECO:0000313" key="5">
    <source>
        <dbReference type="EMBL" id="NYS23821.1"/>
    </source>
</evidence>
<gene>
    <name evidence="5" type="ORF">HUK65_02370</name>
</gene>
<dbReference type="RefSeq" id="WP_179904526.1">
    <property type="nucleotide sequence ID" value="NZ_JACBXS010000003.1"/>
</dbReference>
<dbReference type="AlphaFoldDB" id="A0A7Z0HWX4"/>
<accession>A0A7Z0HWX4</accession>
<keyword evidence="3" id="KW-0804">Transcription</keyword>
<keyword evidence="6" id="KW-1185">Reference proteome</keyword>
<dbReference type="CDD" id="cd07377">
    <property type="entry name" value="WHTH_GntR"/>
    <property type="match status" value="1"/>
</dbReference>
<evidence type="ECO:0000313" key="6">
    <source>
        <dbReference type="Proteomes" id="UP000529417"/>
    </source>
</evidence>
<evidence type="ECO:0000256" key="3">
    <source>
        <dbReference type="ARBA" id="ARBA00023163"/>
    </source>
</evidence>
<dbReference type="InterPro" id="IPR008920">
    <property type="entry name" value="TF_FadR/GntR_C"/>
</dbReference>
<dbReference type="Gene3D" id="1.10.10.10">
    <property type="entry name" value="Winged helix-like DNA-binding domain superfamily/Winged helix DNA-binding domain"/>
    <property type="match status" value="1"/>
</dbReference>
<dbReference type="InterPro" id="IPR036390">
    <property type="entry name" value="WH_DNA-bd_sf"/>
</dbReference>
<evidence type="ECO:0000256" key="2">
    <source>
        <dbReference type="ARBA" id="ARBA00023125"/>
    </source>
</evidence>
<dbReference type="SUPFAM" id="SSF46785">
    <property type="entry name" value="Winged helix' DNA-binding domain"/>
    <property type="match status" value="1"/>
</dbReference>
<dbReference type="PANTHER" id="PTHR43537">
    <property type="entry name" value="TRANSCRIPTIONAL REGULATOR, GNTR FAMILY"/>
    <property type="match status" value="1"/>
</dbReference>
<dbReference type="EMBL" id="JACBXS010000003">
    <property type="protein sequence ID" value="NYS23821.1"/>
    <property type="molecule type" value="Genomic_DNA"/>
</dbReference>
<evidence type="ECO:0000259" key="4">
    <source>
        <dbReference type="PROSITE" id="PS50949"/>
    </source>
</evidence>
<feature type="domain" description="HTH gntR-type" evidence="4">
    <location>
        <begin position="8"/>
        <end position="75"/>
    </location>
</feature>
<dbReference type="SMART" id="SM00895">
    <property type="entry name" value="FCD"/>
    <property type="match status" value="1"/>
</dbReference>
<comment type="caution">
    <text evidence="5">The sequence shown here is derived from an EMBL/GenBank/DDBJ whole genome shotgun (WGS) entry which is preliminary data.</text>
</comment>
<sequence>MRPLQTAPSRSEQVYTALRDSIRDCTLAPGTALVQEDIANMLGVSRQPVQQAMALLKNDGLVVERGGRGLYVAPIDASRMAHHYQIRMVLDQLAARLVADRANRQPGFRAEVEQRGLAILAAGDAALKAGRAAEAVAHDAEFHALLYELSGNPLIGPTAEMHWNFLRRVMVGVLTHASRGAVVWDQHRQILEAILSGDTDAAASLAADHVIGAEQALLAADRDGSLVDMTTRPEA</sequence>
<dbReference type="InterPro" id="IPR000524">
    <property type="entry name" value="Tscrpt_reg_HTH_GntR"/>
</dbReference>
<dbReference type="SUPFAM" id="SSF48008">
    <property type="entry name" value="GntR ligand-binding domain-like"/>
    <property type="match status" value="1"/>
</dbReference>
<reference evidence="5 6" key="1">
    <citation type="journal article" date="2000" name="Arch. Microbiol.">
        <title>Rhodobaca bogoriensis gen. nov. and sp. nov., an alkaliphilic purple nonsulfur bacterium from African Rift Valley soda lakes.</title>
        <authorList>
            <person name="Milford A.D."/>
            <person name="Achenbach L.A."/>
            <person name="Jung D.O."/>
            <person name="Madigan M.T."/>
        </authorList>
    </citation>
    <scope>NUCLEOTIDE SEQUENCE [LARGE SCALE GENOMIC DNA]</scope>
    <source>
        <strain evidence="5 6">2376</strain>
    </source>
</reference>
<dbReference type="Pfam" id="PF07729">
    <property type="entry name" value="FCD"/>
    <property type="match status" value="1"/>
</dbReference>
<dbReference type="InterPro" id="IPR011711">
    <property type="entry name" value="GntR_C"/>
</dbReference>
<name>A0A7Z0HWX4_9RHOB</name>
<dbReference type="GO" id="GO:0003677">
    <property type="term" value="F:DNA binding"/>
    <property type="evidence" value="ECO:0007669"/>
    <property type="project" value="UniProtKB-KW"/>
</dbReference>
<protein>
    <submittedName>
        <fullName evidence="5">GntR family transcriptional regulator</fullName>
    </submittedName>
</protein>
<dbReference type="GO" id="GO:0003700">
    <property type="term" value="F:DNA-binding transcription factor activity"/>
    <property type="evidence" value="ECO:0007669"/>
    <property type="project" value="InterPro"/>
</dbReference>
<keyword evidence="1" id="KW-0805">Transcription regulation</keyword>
<keyword evidence="2" id="KW-0238">DNA-binding</keyword>
<dbReference type="InterPro" id="IPR036388">
    <property type="entry name" value="WH-like_DNA-bd_sf"/>
</dbReference>
<dbReference type="Pfam" id="PF00392">
    <property type="entry name" value="GntR"/>
    <property type="match status" value="1"/>
</dbReference>
<dbReference type="SMART" id="SM00345">
    <property type="entry name" value="HTH_GNTR"/>
    <property type="match status" value="1"/>
</dbReference>
<dbReference type="Proteomes" id="UP000529417">
    <property type="component" value="Unassembled WGS sequence"/>
</dbReference>
<dbReference type="Gene3D" id="1.20.120.530">
    <property type="entry name" value="GntR ligand-binding domain-like"/>
    <property type="match status" value="1"/>
</dbReference>
<dbReference type="PROSITE" id="PS50949">
    <property type="entry name" value="HTH_GNTR"/>
    <property type="match status" value="1"/>
</dbReference>